<comment type="caution">
    <text evidence="1">The sequence shown here is derived from an EMBL/GenBank/DDBJ whole genome shotgun (WGS) entry which is preliminary data.</text>
</comment>
<accession>A0AAW1EDP0</accession>
<proteinExistence type="predicted"/>
<dbReference type="AlphaFoldDB" id="A0AAW1EDP0"/>
<gene>
    <name evidence="1" type="ORF">VZT92_020245</name>
</gene>
<reference evidence="1 2" key="1">
    <citation type="journal article" date="2024" name="Genome Biol. Evol.">
        <title>Chromosome-level genome assembly of the viviparous eelpout Zoarces viviparus.</title>
        <authorList>
            <person name="Fuhrmann N."/>
            <person name="Brasseur M.V."/>
            <person name="Bakowski C.E."/>
            <person name="Podsiadlowski L."/>
            <person name="Prost S."/>
            <person name="Krehenwinkel H."/>
            <person name="Mayer C."/>
        </authorList>
    </citation>
    <scope>NUCLEOTIDE SEQUENCE [LARGE SCALE GENOMIC DNA]</scope>
    <source>
        <strain evidence="1">NO-MEL_2022_Ind0_liver</strain>
    </source>
</reference>
<evidence type="ECO:0000313" key="1">
    <source>
        <dbReference type="EMBL" id="KAK9520352.1"/>
    </source>
</evidence>
<keyword evidence="2" id="KW-1185">Reference proteome</keyword>
<organism evidence="1 2">
    <name type="scientific">Zoarces viviparus</name>
    <name type="common">Viviparous eelpout</name>
    <name type="synonym">Blennius viviparus</name>
    <dbReference type="NCBI Taxonomy" id="48416"/>
    <lineage>
        <taxon>Eukaryota</taxon>
        <taxon>Metazoa</taxon>
        <taxon>Chordata</taxon>
        <taxon>Craniata</taxon>
        <taxon>Vertebrata</taxon>
        <taxon>Euteleostomi</taxon>
        <taxon>Actinopterygii</taxon>
        <taxon>Neopterygii</taxon>
        <taxon>Teleostei</taxon>
        <taxon>Neoteleostei</taxon>
        <taxon>Acanthomorphata</taxon>
        <taxon>Eupercaria</taxon>
        <taxon>Perciformes</taxon>
        <taxon>Cottioidei</taxon>
        <taxon>Zoarcales</taxon>
        <taxon>Zoarcidae</taxon>
        <taxon>Zoarcinae</taxon>
        <taxon>Zoarces</taxon>
    </lineage>
</organism>
<dbReference type="Proteomes" id="UP001488805">
    <property type="component" value="Unassembled WGS sequence"/>
</dbReference>
<evidence type="ECO:0000313" key="2">
    <source>
        <dbReference type="Proteomes" id="UP001488805"/>
    </source>
</evidence>
<dbReference type="EMBL" id="JBCEZU010000329">
    <property type="protein sequence ID" value="KAK9520352.1"/>
    <property type="molecule type" value="Genomic_DNA"/>
</dbReference>
<name>A0AAW1EDP0_ZOAVI</name>
<protein>
    <submittedName>
        <fullName evidence="1">Uncharacterized protein</fullName>
    </submittedName>
</protein>
<sequence>MQISGSWATRAATLTRPDQTMGIKVTARSLIVPFVGVYSIGVDLAREEEIAPALQPEVSTGGLKYHRMSVCGRSRKTSQ</sequence>